<sequence>MSTISNIQLRYSRSKKEASEFEVDLHDLWFIFYQAAKNTVPESPLHDRLVLQIIQARELGPLRRGKASDANIAMTSDGAIWTDLPFLPTDMVQFWSQDWAGMSLSQRLGFTTFLAKLASVGICNNKLSNAGLTVLRDALETPRPLGKWGESNADHPVGVSNDVTIAELLPCVNLWLYHAGHKLIQLAEDMWESDAGTSPAGELFRENASRGALSGGCSPGRWMFWLERLQQIRREAYGAGDAQLAEYATKMVGNMLLMVEERDSAVREKLQDSHEIVQEQLMVQEFPPMQ</sequence>
<protein>
    <submittedName>
        <fullName evidence="1">Uncharacterized protein</fullName>
    </submittedName>
</protein>
<name>A0ACC1NTS6_9HYPO</name>
<dbReference type="EMBL" id="JANJQO010000109">
    <property type="protein sequence ID" value="KAJ2981819.1"/>
    <property type="molecule type" value="Genomic_DNA"/>
</dbReference>
<evidence type="ECO:0000313" key="1">
    <source>
        <dbReference type="EMBL" id="KAJ2981819.1"/>
    </source>
</evidence>
<gene>
    <name evidence="1" type="ORF">NQ176_g1779</name>
</gene>
<dbReference type="Proteomes" id="UP001143910">
    <property type="component" value="Unassembled WGS sequence"/>
</dbReference>
<organism evidence="1 2">
    <name type="scientific">Zarea fungicola</name>
    <dbReference type="NCBI Taxonomy" id="93591"/>
    <lineage>
        <taxon>Eukaryota</taxon>
        <taxon>Fungi</taxon>
        <taxon>Dikarya</taxon>
        <taxon>Ascomycota</taxon>
        <taxon>Pezizomycotina</taxon>
        <taxon>Sordariomycetes</taxon>
        <taxon>Hypocreomycetidae</taxon>
        <taxon>Hypocreales</taxon>
        <taxon>Cordycipitaceae</taxon>
        <taxon>Zarea</taxon>
    </lineage>
</organism>
<accession>A0ACC1NTS6</accession>
<evidence type="ECO:0000313" key="2">
    <source>
        <dbReference type="Proteomes" id="UP001143910"/>
    </source>
</evidence>
<comment type="caution">
    <text evidence="1">The sequence shown here is derived from an EMBL/GenBank/DDBJ whole genome shotgun (WGS) entry which is preliminary data.</text>
</comment>
<reference evidence="1" key="1">
    <citation type="submission" date="2022-08" db="EMBL/GenBank/DDBJ databases">
        <title>Genome Sequence of Lecanicillium fungicola.</title>
        <authorList>
            <person name="Buettner E."/>
        </authorList>
    </citation>
    <scope>NUCLEOTIDE SEQUENCE</scope>
    <source>
        <strain evidence="1">Babe33</strain>
    </source>
</reference>
<proteinExistence type="predicted"/>
<keyword evidence="2" id="KW-1185">Reference proteome</keyword>